<name>A0A4Z2EPV1_9TELE</name>
<dbReference type="EMBL" id="SRLO01004498">
    <property type="protein sequence ID" value="TNN30424.1"/>
    <property type="molecule type" value="Genomic_DNA"/>
</dbReference>
<feature type="region of interest" description="Disordered" evidence="1">
    <location>
        <begin position="19"/>
        <end position="40"/>
    </location>
</feature>
<evidence type="ECO:0000313" key="2">
    <source>
        <dbReference type="EMBL" id="TNN30424.1"/>
    </source>
</evidence>
<keyword evidence="3" id="KW-1185">Reference proteome</keyword>
<evidence type="ECO:0000256" key="1">
    <source>
        <dbReference type="SAM" id="MobiDB-lite"/>
    </source>
</evidence>
<evidence type="ECO:0000313" key="3">
    <source>
        <dbReference type="Proteomes" id="UP000314294"/>
    </source>
</evidence>
<protein>
    <submittedName>
        <fullName evidence="2">Uncharacterized protein</fullName>
    </submittedName>
</protein>
<dbReference type="AlphaFoldDB" id="A0A4Z2EPV1"/>
<reference evidence="2 3" key="1">
    <citation type="submission" date="2019-03" db="EMBL/GenBank/DDBJ databases">
        <title>First draft genome of Liparis tanakae, snailfish: a comprehensive survey of snailfish specific genes.</title>
        <authorList>
            <person name="Kim W."/>
            <person name="Song I."/>
            <person name="Jeong J.-H."/>
            <person name="Kim D."/>
            <person name="Kim S."/>
            <person name="Ryu S."/>
            <person name="Song J.Y."/>
            <person name="Lee S.K."/>
        </authorList>
    </citation>
    <scope>NUCLEOTIDE SEQUENCE [LARGE SCALE GENOMIC DNA]</scope>
    <source>
        <tissue evidence="2">Muscle</tissue>
    </source>
</reference>
<comment type="caution">
    <text evidence="2">The sequence shown here is derived from an EMBL/GenBank/DDBJ whole genome shotgun (WGS) entry which is preliminary data.</text>
</comment>
<dbReference type="Proteomes" id="UP000314294">
    <property type="component" value="Unassembled WGS sequence"/>
</dbReference>
<accession>A0A4Z2EPV1</accession>
<gene>
    <name evidence="2" type="ORF">EYF80_059424</name>
</gene>
<proteinExistence type="predicted"/>
<feature type="compositionally biased region" description="Basic residues" evidence="1">
    <location>
        <begin position="24"/>
        <end position="34"/>
    </location>
</feature>
<sequence length="303" mass="34410">MSKLVMNVEHLRDRERGRNVLLGRHMRSRQRADRRRPSAPPVSAAASLACDATPADYQRPCVTAYLENIVFISLEHRQNIVFISKEHRQNIVFISKEHRQNIFFISKEHHQNIVFISKEHRQNIFFISKEHPRGYLAEQVRRVAKPEEDRCSGKGCGDRLYSKNRERGEGKKENRKGRLIHRGGASVEEAATSKADVSFREGRGCQIWVRPGKRRAGEAKRAAGKSCILRFLFPLRWPGASGCESAPGVGGWGAALPTTPMTNLNMAYTLRRVALSGDEARVQRRSVELKWFRALVDLSSRAS</sequence>
<organism evidence="2 3">
    <name type="scientific">Liparis tanakae</name>
    <name type="common">Tanaka's snailfish</name>
    <dbReference type="NCBI Taxonomy" id="230148"/>
    <lineage>
        <taxon>Eukaryota</taxon>
        <taxon>Metazoa</taxon>
        <taxon>Chordata</taxon>
        <taxon>Craniata</taxon>
        <taxon>Vertebrata</taxon>
        <taxon>Euteleostomi</taxon>
        <taxon>Actinopterygii</taxon>
        <taxon>Neopterygii</taxon>
        <taxon>Teleostei</taxon>
        <taxon>Neoteleostei</taxon>
        <taxon>Acanthomorphata</taxon>
        <taxon>Eupercaria</taxon>
        <taxon>Perciformes</taxon>
        <taxon>Cottioidei</taxon>
        <taxon>Cottales</taxon>
        <taxon>Liparidae</taxon>
        <taxon>Liparis</taxon>
    </lineage>
</organism>